<gene>
    <name evidence="2" type="ORF">IV501_11805</name>
</gene>
<dbReference type="EMBL" id="JAEPES010000004">
    <property type="protein sequence ID" value="MBK4348320.1"/>
    <property type="molecule type" value="Genomic_DNA"/>
</dbReference>
<keyword evidence="1" id="KW-1133">Transmembrane helix</keyword>
<feature type="transmembrane region" description="Helical" evidence="1">
    <location>
        <begin position="304"/>
        <end position="329"/>
    </location>
</feature>
<feature type="transmembrane region" description="Helical" evidence="1">
    <location>
        <begin position="341"/>
        <end position="361"/>
    </location>
</feature>
<keyword evidence="1" id="KW-0812">Transmembrane</keyword>
<dbReference type="RefSeq" id="WP_200556537.1">
    <property type="nucleotide sequence ID" value="NZ_JAEPES010000004.1"/>
</dbReference>
<feature type="transmembrane region" description="Helical" evidence="1">
    <location>
        <begin position="381"/>
        <end position="401"/>
    </location>
</feature>
<dbReference type="Proteomes" id="UP000636458">
    <property type="component" value="Unassembled WGS sequence"/>
</dbReference>
<organism evidence="2 3">
    <name type="scientific">Lacisediminihabitans changchengi</name>
    <dbReference type="NCBI Taxonomy" id="2787634"/>
    <lineage>
        <taxon>Bacteria</taxon>
        <taxon>Bacillati</taxon>
        <taxon>Actinomycetota</taxon>
        <taxon>Actinomycetes</taxon>
        <taxon>Micrococcales</taxon>
        <taxon>Microbacteriaceae</taxon>
        <taxon>Lacisediminihabitans</taxon>
    </lineage>
</organism>
<feature type="transmembrane region" description="Helical" evidence="1">
    <location>
        <begin position="199"/>
        <end position="225"/>
    </location>
</feature>
<keyword evidence="1" id="KW-0472">Membrane</keyword>
<dbReference type="AlphaFoldDB" id="A0A934SSV3"/>
<keyword evidence="3" id="KW-1185">Reference proteome</keyword>
<reference evidence="2" key="1">
    <citation type="submission" date="2021-01" db="EMBL/GenBank/DDBJ databases">
        <title>Lacisediminihabitans sp. nov. strain G11-30, isolated from Antarctic Soil.</title>
        <authorList>
            <person name="Li J."/>
        </authorList>
    </citation>
    <scope>NUCLEOTIDE SEQUENCE</scope>
    <source>
        <strain evidence="2">G11-30</strain>
    </source>
</reference>
<protein>
    <submittedName>
        <fullName evidence="2">Uncharacterized protein</fullName>
    </submittedName>
</protein>
<comment type="caution">
    <text evidence="2">The sequence shown here is derived from an EMBL/GenBank/DDBJ whole genome shotgun (WGS) entry which is preliminary data.</text>
</comment>
<feature type="transmembrane region" description="Helical" evidence="1">
    <location>
        <begin position="237"/>
        <end position="255"/>
    </location>
</feature>
<evidence type="ECO:0000313" key="2">
    <source>
        <dbReference type="EMBL" id="MBK4348320.1"/>
    </source>
</evidence>
<proteinExistence type="predicted"/>
<feature type="transmembrane region" description="Helical" evidence="1">
    <location>
        <begin position="7"/>
        <end position="35"/>
    </location>
</feature>
<dbReference type="InterPro" id="IPR045931">
    <property type="entry name" value="DUF6350"/>
</dbReference>
<evidence type="ECO:0000313" key="3">
    <source>
        <dbReference type="Proteomes" id="UP000636458"/>
    </source>
</evidence>
<name>A0A934SSV3_9MICO</name>
<feature type="transmembrane region" description="Helical" evidence="1">
    <location>
        <begin position="83"/>
        <end position="102"/>
    </location>
</feature>
<feature type="transmembrane region" description="Helical" evidence="1">
    <location>
        <begin position="114"/>
        <end position="137"/>
    </location>
</feature>
<dbReference type="Pfam" id="PF19877">
    <property type="entry name" value="DUF6350"/>
    <property type="match status" value="1"/>
</dbReference>
<sequence>MNRSFTALFAALEALLVVGIGIGIPLVPLTILWAWQYKLQVDWIVFWRAAVDTWLLGAGTDVTMTLQPALADGLGFAGAGTPFIITIAPLGFALLTVLLGARAGRRISETPHRYLGLAVAVGSFAVLSLAVTLSALLPSARASIWQGTLLPTLCFAVGIVIGAEWSHPSLDALLPARADRVIRGWVARWRPELRASLAAAFRGGTATAAIVLGASAVLMAILLFAGYAKIITLYEGVHAGVLGGITLTIGQLAFLPNLVIWTASWVVGPGFAVGVGSSVSPFGTSLGPIPAVPVLGALPAQHELGWGFLILLIPVITGFLIALVVRGRLVATLPTHGRVQWLVLTGALSGVVGGIILGLLAWASTGAAGPGRLVDVGPSPWLVGAFAALEIAVAATAGLLAGRQRTSAVSPSR</sequence>
<accession>A0A934SSV3</accession>
<evidence type="ECO:0000256" key="1">
    <source>
        <dbReference type="SAM" id="Phobius"/>
    </source>
</evidence>